<keyword evidence="3" id="KW-1185">Reference proteome</keyword>
<dbReference type="SUPFAM" id="SSF55729">
    <property type="entry name" value="Acyl-CoA N-acyltransferases (Nat)"/>
    <property type="match status" value="1"/>
</dbReference>
<reference evidence="2 3" key="1">
    <citation type="submission" date="2018-11" db="EMBL/GenBank/DDBJ databases">
        <title>Sequencing the genomes of 1000 actinobacteria strains.</title>
        <authorList>
            <person name="Klenk H.-P."/>
        </authorList>
    </citation>
    <scope>NUCLEOTIDE SEQUENCE [LARGE SCALE GENOMIC DNA]</scope>
    <source>
        <strain evidence="2 3">DSM 44781</strain>
    </source>
</reference>
<dbReference type="AlphaFoldDB" id="A0A3N4R6D9"/>
<dbReference type="EMBL" id="RKQG01000002">
    <property type="protein sequence ID" value="RPE28742.1"/>
    <property type="molecule type" value="Genomic_DNA"/>
</dbReference>
<protein>
    <submittedName>
        <fullName evidence="2">CelD/BcsL family acetyltransferase involved in cellulose biosynthesis</fullName>
    </submittedName>
</protein>
<proteinExistence type="predicted"/>
<dbReference type="InterPro" id="IPR016181">
    <property type="entry name" value="Acyl_CoA_acyltransferase"/>
</dbReference>
<dbReference type="RefSeq" id="WP_123820496.1">
    <property type="nucleotide sequence ID" value="NZ_RKQG01000002.1"/>
</dbReference>
<evidence type="ECO:0000259" key="1">
    <source>
        <dbReference type="Pfam" id="PF13480"/>
    </source>
</evidence>
<feature type="domain" description="BioF2-like acetyltransferase" evidence="1">
    <location>
        <begin position="165"/>
        <end position="313"/>
    </location>
</feature>
<evidence type="ECO:0000313" key="3">
    <source>
        <dbReference type="Proteomes" id="UP000266906"/>
    </source>
</evidence>
<dbReference type="Gene3D" id="3.40.630.30">
    <property type="match status" value="1"/>
</dbReference>
<comment type="caution">
    <text evidence="2">The sequence shown here is derived from an EMBL/GenBank/DDBJ whole genome shotgun (WGS) entry which is preliminary data.</text>
</comment>
<gene>
    <name evidence="2" type="ORF">EDD38_5885</name>
</gene>
<dbReference type="Proteomes" id="UP000266906">
    <property type="component" value="Unassembled WGS sequence"/>
</dbReference>
<dbReference type="Pfam" id="PF13480">
    <property type="entry name" value="Acetyltransf_6"/>
    <property type="match status" value="1"/>
</dbReference>
<organism evidence="2 3">
    <name type="scientific">Kitasatospora cineracea</name>
    <dbReference type="NCBI Taxonomy" id="88074"/>
    <lineage>
        <taxon>Bacteria</taxon>
        <taxon>Bacillati</taxon>
        <taxon>Actinomycetota</taxon>
        <taxon>Actinomycetes</taxon>
        <taxon>Kitasatosporales</taxon>
        <taxon>Streptomycetaceae</taxon>
        <taxon>Kitasatospora</taxon>
    </lineage>
</organism>
<accession>A0A3N4R6D9</accession>
<name>A0A3N4R6D9_9ACTN</name>
<sequence>MPEIHRTPELDGELVHDWRELVAQDPDGSWFAGPDWVLAWWRTLGAGQAGEIAVWRGPDGRAEAVLPLGAARLRVHRRVPVELPVLTLLGSGPGAADHCGPAVRPHRRAEVAAWLAGRARRETLWLPNLDAAHADLPPAGARPVARSACPRADLADGPDRLGSRDFRAANRRARRRLAAAGVDFHWLPPGSTEPALAAGLLDELLRLHRLRRAAAAGGASSFGADRLPLHRLLVQGAAPGRGPAFQLARCRGEVVGVLYGFRWADRFAYYQTGWDPRFAADSLGTALVDAALRDCAAEGVRTFDFLRGAEPYKYRFGAVDRTDTGWLRPRGPGGALLALKHRLAGGAPPAQREPRFS</sequence>
<dbReference type="InterPro" id="IPR038740">
    <property type="entry name" value="BioF2-like_GNAT_dom"/>
</dbReference>
<evidence type="ECO:0000313" key="2">
    <source>
        <dbReference type="EMBL" id="RPE28742.1"/>
    </source>
</evidence>